<dbReference type="EMBL" id="CP012508">
    <property type="protein sequence ID" value="ALB23381.1"/>
    <property type="molecule type" value="Genomic_DNA"/>
</dbReference>
<proteinExistence type="predicted"/>
<evidence type="ECO:0000313" key="2">
    <source>
        <dbReference type="EMBL" id="ALB23381.1"/>
    </source>
</evidence>
<gene>
    <name evidence="2" type="ORF">KU39_2201</name>
</gene>
<organism evidence="2 3">
    <name type="scientific">Piscirickettsia salmonis</name>
    <dbReference type="NCBI Taxonomy" id="1238"/>
    <lineage>
        <taxon>Bacteria</taxon>
        <taxon>Pseudomonadati</taxon>
        <taxon>Pseudomonadota</taxon>
        <taxon>Gammaproteobacteria</taxon>
        <taxon>Thiotrichales</taxon>
        <taxon>Piscirickettsiaceae</taxon>
        <taxon>Piscirickettsia</taxon>
    </lineage>
</organism>
<evidence type="ECO:0000256" key="1">
    <source>
        <dbReference type="SAM" id="Coils"/>
    </source>
</evidence>
<dbReference type="Proteomes" id="UP000029558">
    <property type="component" value="Chromosome"/>
</dbReference>
<name>A0AAC8VJ74_PISSA</name>
<keyword evidence="1" id="KW-0175">Coiled coil</keyword>
<evidence type="ECO:0000313" key="3">
    <source>
        <dbReference type="Proteomes" id="UP000029558"/>
    </source>
</evidence>
<sequence>MRFCSDLALKVVPLNHKLPTKSATQGSIPAVNLKPEEIVNYFKKYYLNDSGDMFDDNQGMPVNLTDSALMLRLKECNDLTEFKQLLEQAKNQIADLLLQNQSFTNELEKLETLEKELCQNLREELSDISELQSFALFNTSYSLQDLCFAVLAHQQTSYFKNTTYASDKLLELLNSPKYSALALKICPPDGKGVRTRDLRHYACHGHEDDYKRSGSGRFLNATDRKNEKIFRQSLEILCTIKREFDITQPFSRLYFMPREGFFSCKQ</sequence>
<dbReference type="AlphaFoldDB" id="A0AAC8VJ74"/>
<accession>A0AAC8VJ74</accession>
<reference evidence="2 3" key="1">
    <citation type="journal article" date="2014" name="Genome Announc.">
        <title>Comparative Genome Analysis of Two Isolates of the Fish Pathogen Piscirickettsia salmonis from Different Hosts Reveals Major Differences in Virulence-Associated Secretion Systems.</title>
        <authorList>
            <person name="Bohle H."/>
            <person name="Henriquez P."/>
            <person name="Grothusen H."/>
            <person name="Navas E."/>
            <person name="Sandoval A."/>
            <person name="Bustamante F."/>
            <person name="Bustos P."/>
            <person name="Mancilla M."/>
        </authorList>
    </citation>
    <scope>NUCLEOTIDE SEQUENCE [LARGE SCALE GENOMIC DNA]</scope>
    <source>
        <strain evidence="3">B1-32597</strain>
    </source>
</reference>
<feature type="coiled-coil region" evidence="1">
    <location>
        <begin position="79"/>
        <end position="127"/>
    </location>
</feature>
<protein>
    <submittedName>
        <fullName evidence="2">RasGEF domain protein</fullName>
    </submittedName>
</protein>